<reference evidence="1 2" key="1">
    <citation type="submission" date="2017-06" db="EMBL/GenBank/DDBJ databases">
        <title>Novel microbial phyla capable of carbon fixation and sulfur reduction in deep-sea sediments.</title>
        <authorList>
            <person name="Huang J."/>
            <person name="Baker B."/>
            <person name="Wang Y."/>
        </authorList>
    </citation>
    <scope>NUCLEOTIDE SEQUENCE [LARGE SCALE GENOMIC DNA]</scope>
    <source>
        <strain evidence="1">B3_LCP</strain>
    </source>
</reference>
<evidence type="ECO:0000313" key="1">
    <source>
        <dbReference type="EMBL" id="TKJ41893.1"/>
    </source>
</evidence>
<accession>A0A532V3W3</accession>
<name>A0A532V3W3_UNCL8</name>
<sequence length="315" mass="36130">MNVKISIKIGKTSSGIVLIPILLSLLFNLAWAQNGFSWKSFKPEKAPGPVKVEVMGKRLNYYPLEKGDEIFLTLEGPTKLRILMRIEFGEDPGGEKSYYLRCERDGETKNRFRRVASASSTAVLADEPDIHMGSSRNVYLKVPSGKHTYRFYVGSKSTYRLYLRFYERSADVDSKSENVAFAPADFTREVPLIIKEDEVTYYRIGSEDSLKFSVIGPTTIKVLSRLEFAPNMFTNQKFRIRVFEDGSEKQVYPLRSKPSDVAEYMETSEYILGEGAKFFIEVPRGKHQYEFDVIDNGRSALLRFFIPRRDLINNL</sequence>
<protein>
    <submittedName>
        <fullName evidence="1">Uncharacterized protein</fullName>
    </submittedName>
</protein>
<comment type="caution">
    <text evidence="1">The sequence shown here is derived from an EMBL/GenBank/DDBJ whole genome shotgun (WGS) entry which is preliminary data.</text>
</comment>
<dbReference type="Proteomes" id="UP000319619">
    <property type="component" value="Unassembled WGS sequence"/>
</dbReference>
<organism evidence="1 2">
    <name type="scientific">candidate division LCP-89 bacterium B3_LCP</name>
    <dbReference type="NCBI Taxonomy" id="2012998"/>
    <lineage>
        <taxon>Bacteria</taxon>
        <taxon>Pseudomonadati</taxon>
        <taxon>Bacteria division LCP-89</taxon>
    </lineage>
</organism>
<proteinExistence type="predicted"/>
<evidence type="ECO:0000313" key="2">
    <source>
        <dbReference type="Proteomes" id="UP000319619"/>
    </source>
</evidence>
<dbReference type="AlphaFoldDB" id="A0A532V3W3"/>
<dbReference type="EMBL" id="NJBN01000002">
    <property type="protein sequence ID" value="TKJ41893.1"/>
    <property type="molecule type" value="Genomic_DNA"/>
</dbReference>
<gene>
    <name evidence="1" type="ORF">CEE37_04810</name>
</gene>